<feature type="transmembrane region" description="Helical" evidence="5">
    <location>
        <begin position="145"/>
        <end position="165"/>
    </location>
</feature>
<feature type="transmembrane region" description="Helical" evidence="5">
    <location>
        <begin position="185"/>
        <end position="203"/>
    </location>
</feature>
<protein>
    <submittedName>
        <fullName evidence="7">Amino acid transporter</fullName>
    </submittedName>
</protein>
<dbReference type="AlphaFoldDB" id="H2C7K5"/>
<feature type="transmembrane region" description="Helical" evidence="5">
    <location>
        <begin position="12"/>
        <end position="37"/>
    </location>
</feature>
<sequence>MGTRPKLTATEVFFLSFGGQSPFISLVAFGTIMISYVGRMAGFAMLLTTILVMVNALVVYSLSRRFKKGGGYYTYALHTLTDNLGITTGWIYILYSITYGATLMEGAVYVLNLLTGIDSLYLTLIVTLVTSSVVLLGVKISARYAVVVGALEIVALIGLSTFFLYRADFRVYNPVSFSPQFPEAILFGIGIPSGYSSVVSYPEEIKNAVKTVSRVSLLVPLLGGGLATFFFYSLADMGVTNNLVGLLLSSFGLPGAVAISMIALSDGVLGGIAYVVASSRTLFAMSKNGHLLDIFTITRRGEPKVAEGVISALVVLSLALLTLKLGPLLALTLLGGISGMSNLYIHMAAAVSLARIGRRKPLKHIHEILFSIGSLILSGFILTESISQLDKYVVYFFLAWIILGFLFAESLELVRQEEEKRTQDA</sequence>
<keyword evidence="4 5" id="KW-0472">Membrane</keyword>
<dbReference type="InterPro" id="IPR004841">
    <property type="entry name" value="AA-permease/SLC12A_dom"/>
</dbReference>
<reference evidence="7 8" key="1">
    <citation type="submission" date="2012-01" db="EMBL/GenBank/DDBJ databases">
        <title>Improved High-Quality Draft sequence of Metallosphaera yellowstonensis MK1.</title>
        <authorList>
            <consortium name="US DOE Joint Genome Institute"/>
            <person name="Lucas S."/>
            <person name="Han J."/>
            <person name="Cheng J.-F."/>
            <person name="Goodwin L."/>
            <person name="Pitluck S."/>
            <person name="Peters L."/>
            <person name="Teshima H."/>
            <person name="Detter J.C."/>
            <person name="Han C."/>
            <person name="Tapia R."/>
            <person name="Land M."/>
            <person name="Hauser L."/>
            <person name="Kyrpides N."/>
            <person name="Kozubal M."/>
            <person name="Macur R.E."/>
            <person name="Jay Z."/>
            <person name="Inskeep W."/>
            <person name="Woyke T."/>
        </authorList>
    </citation>
    <scope>NUCLEOTIDE SEQUENCE [LARGE SCALE GENOMIC DNA]</scope>
    <source>
        <strain evidence="7 8">MK1</strain>
    </source>
</reference>
<dbReference type="PIRSF" id="PIRSF006060">
    <property type="entry name" value="AA_transporter"/>
    <property type="match status" value="1"/>
</dbReference>
<feature type="transmembrane region" description="Helical" evidence="5">
    <location>
        <begin position="368"/>
        <end position="386"/>
    </location>
</feature>
<evidence type="ECO:0000256" key="2">
    <source>
        <dbReference type="ARBA" id="ARBA00022692"/>
    </source>
</evidence>
<evidence type="ECO:0000256" key="1">
    <source>
        <dbReference type="ARBA" id="ARBA00004141"/>
    </source>
</evidence>
<dbReference type="Proteomes" id="UP000003980">
    <property type="component" value="Unassembled WGS sequence"/>
</dbReference>
<dbReference type="EMBL" id="JH597770">
    <property type="protein sequence ID" value="EHP68131.1"/>
    <property type="molecule type" value="Genomic_DNA"/>
</dbReference>
<keyword evidence="2 5" id="KW-0812">Transmembrane</keyword>
<gene>
    <name evidence="7" type="ORF">MetMK1DRAFT_00025540</name>
</gene>
<keyword evidence="3 5" id="KW-1133">Transmembrane helix</keyword>
<evidence type="ECO:0000313" key="8">
    <source>
        <dbReference type="Proteomes" id="UP000003980"/>
    </source>
</evidence>
<feature type="transmembrane region" description="Helical" evidence="5">
    <location>
        <begin position="75"/>
        <end position="99"/>
    </location>
</feature>
<feature type="transmembrane region" description="Helical" evidence="5">
    <location>
        <begin position="305"/>
        <end position="323"/>
    </location>
</feature>
<feature type="transmembrane region" description="Helical" evidence="5">
    <location>
        <begin position="43"/>
        <end position="63"/>
    </location>
</feature>
<dbReference type="PANTHER" id="PTHR42770">
    <property type="entry name" value="AMINO ACID TRANSPORTER-RELATED"/>
    <property type="match status" value="1"/>
</dbReference>
<keyword evidence="8" id="KW-1185">Reference proteome</keyword>
<dbReference type="eggNOG" id="arCOG03654">
    <property type="taxonomic scope" value="Archaea"/>
</dbReference>
<dbReference type="GO" id="GO:0055085">
    <property type="term" value="P:transmembrane transport"/>
    <property type="evidence" value="ECO:0007669"/>
    <property type="project" value="InterPro"/>
</dbReference>
<feature type="transmembrane region" description="Helical" evidence="5">
    <location>
        <begin position="119"/>
        <end position="138"/>
    </location>
</feature>
<evidence type="ECO:0000256" key="5">
    <source>
        <dbReference type="SAM" id="Phobius"/>
    </source>
</evidence>
<feature type="transmembrane region" description="Helical" evidence="5">
    <location>
        <begin position="215"/>
        <end position="235"/>
    </location>
</feature>
<evidence type="ECO:0000259" key="6">
    <source>
        <dbReference type="Pfam" id="PF00324"/>
    </source>
</evidence>
<name>H2C7K5_9CREN</name>
<feature type="transmembrane region" description="Helical" evidence="5">
    <location>
        <begin position="392"/>
        <end position="411"/>
    </location>
</feature>
<dbReference type="STRING" id="671065.MetMK1DRAFT_00025540"/>
<evidence type="ECO:0000313" key="7">
    <source>
        <dbReference type="EMBL" id="EHP68131.1"/>
    </source>
</evidence>
<accession>H2C7K5</accession>
<dbReference type="HOGENOM" id="CLU_031607_0_0_2"/>
<proteinExistence type="predicted"/>
<dbReference type="PANTHER" id="PTHR42770:SF11">
    <property type="entry name" value="INNER MEMBRANE TRANSPORT PROTEIN YBAT"/>
    <property type="match status" value="1"/>
</dbReference>
<feature type="transmembrane region" description="Helical" evidence="5">
    <location>
        <begin position="329"/>
        <end position="356"/>
    </location>
</feature>
<organism evidence="7 8">
    <name type="scientific">Metallosphaera yellowstonensis MK1</name>
    <dbReference type="NCBI Taxonomy" id="671065"/>
    <lineage>
        <taxon>Archaea</taxon>
        <taxon>Thermoproteota</taxon>
        <taxon>Thermoprotei</taxon>
        <taxon>Sulfolobales</taxon>
        <taxon>Sulfolobaceae</taxon>
        <taxon>Metallosphaera</taxon>
    </lineage>
</organism>
<dbReference type="InterPro" id="IPR050367">
    <property type="entry name" value="APC_superfamily"/>
</dbReference>
<dbReference type="GO" id="GO:0016020">
    <property type="term" value="C:membrane"/>
    <property type="evidence" value="ECO:0007669"/>
    <property type="project" value="UniProtKB-SubCell"/>
</dbReference>
<feature type="domain" description="Amino acid permease/ SLC12A" evidence="6">
    <location>
        <begin position="15"/>
        <end position="362"/>
    </location>
</feature>
<evidence type="ECO:0000256" key="4">
    <source>
        <dbReference type="ARBA" id="ARBA00023136"/>
    </source>
</evidence>
<dbReference type="Pfam" id="PF00324">
    <property type="entry name" value="AA_permease"/>
    <property type="match status" value="1"/>
</dbReference>
<comment type="subcellular location">
    <subcellularLocation>
        <location evidence="1">Membrane</location>
        <topology evidence="1">Multi-pass membrane protein</topology>
    </subcellularLocation>
</comment>
<evidence type="ECO:0000256" key="3">
    <source>
        <dbReference type="ARBA" id="ARBA00022989"/>
    </source>
</evidence>
<feature type="transmembrane region" description="Helical" evidence="5">
    <location>
        <begin position="255"/>
        <end position="277"/>
    </location>
</feature>
<dbReference type="OrthoDB" id="43026at2157"/>
<dbReference type="RefSeq" id="WP_009074250.1">
    <property type="nucleotide sequence ID" value="NZ_JH597770.1"/>
</dbReference>
<dbReference type="Gene3D" id="1.20.1740.10">
    <property type="entry name" value="Amino acid/polyamine transporter I"/>
    <property type="match status" value="1"/>
</dbReference>